<dbReference type="PANTHER" id="PTHR35535:SF1">
    <property type="entry name" value="HEAT SHOCK PROTEIN HSLJ"/>
    <property type="match status" value="1"/>
</dbReference>
<dbReference type="PANTHER" id="PTHR35535">
    <property type="entry name" value="HEAT SHOCK PROTEIN HSLJ"/>
    <property type="match status" value="1"/>
</dbReference>
<accession>A0ABV7L8Z8</accession>
<dbReference type="Proteomes" id="UP001595528">
    <property type="component" value="Unassembled WGS sequence"/>
</dbReference>
<feature type="signal peptide" evidence="1">
    <location>
        <begin position="1"/>
        <end position="30"/>
    </location>
</feature>
<keyword evidence="1" id="KW-0732">Signal</keyword>
<feature type="chain" id="PRO_5046201890" evidence="1">
    <location>
        <begin position="31"/>
        <end position="157"/>
    </location>
</feature>
<proteinExistence type="predicted"/>
<comment type="caution">
    <text evidence="3">The sequence shown here is derived from an EMBL/GenBank/DDBJ whole genome shotgun (WGS) entry which is preliminary data.</text>
</comment>
<evidence type="ECO:0000313" key="4">
    <source>
        <dbReference type="Proteomes" id="UP001595528"/>
    </source>
</evidence>
<feature type="domain" description="DUF306" evidence="2">
    <location>
        <begin position="45"/>
        <end position="151"/>
    </location>
</feature>
<dbReference type="InterPro" id="IPR053147">
    <property type="entry name" value="Hsp_HslJ-like"/>
</dbReference>
<evidence type="ECO:0000313" key="3">
    <source>
        <dbReference type="EMBL" id="MFC3231102.1"/>
    </source>
</evidence>
<protein>
    <submittedName>
        <fullName evidence="3">META domain-containing protein</fullName>
    </submittedName>
</protein>
<name>A0ABV7L8Z8_9PROT</name>
<dbReference type="InterPro" id="IPR005184">
    <property type="entry name" value="DUF306_Meta_HslJ"/>
</dbReference>
<reference evidence="4" key="1">
    <citation type="journal article" date="2019" name="Int. J. Syst. Evol. Microbiol.">
        <title>The Global Catalogue of Microorganisms (GCM) 10K type strain sequencing project: providing services to taxonomists for standard genome sequencing and annotation.</title>
        <authorList>
            <consortium name="The Broad Institute Genomics Platform"/>
            <consortium name="The Broad Institute Genome Sequencing Center for Infectious Disease"/>
            <person name="Wu L."/>
            <person name="Ma J."/>
        </authorList>
    </citation>
    <scope>NUCLEOTIDE SEQUENCE [LARGE SCALE GENOMIC DNA]</scope>
    <source>
        <strain evidence="4">KCTC 42964</strain>
    </source>
</reference>
<dbReference type="InterPro" id="IPR038670">
    <property type="entry name" value="HslJ-like_sf"/>
</dbReference>
<sequence>MQTPNRHPIPLRTGSLALLAAAMLGLPACAGGLPTAGQEMPAAAAPLAGSEWQPIEIGGKAVASPPEVFLQFGSEGRVAGLGGCNRFTGSYALDGTGIAFGPLAATRMACDPPAMAREDAFLAGLAASRRYSRDGVRLVLRDEAGAVTMRLQQRDWD</sequence>
<evidence type="ECO:0000259" key="2">
    <source>
        <dbReference type="Pfam" id="PF03724"/>
    </source>
</evidence>
<dbReference type="Pfam" id="PF03724">
    <property type="entry name" value="META"/>
    <property type="match status" value="1"/>
</dbReference>
<keyword evidence="4" id="KW-1185">Reference proteome</keyword>
<dbReference type="EMBL" id="JBHRTR010000054">
    <property type="protein sequence ID" value="MFC3231102.1"/>
    <property type="molecule type" value="Genomic_DNA"/>
</dbReference>
<organism evidence="3 4">
    <name type="scientific">Marinibaculum pumilum</name>
    <dbReference type="NCBI Taxonomy" id="1766165"/>
    <lineage>
        <taxon>Bacteria</taxon>
        <taxon>Pseudomonadati</taxon>
        <taxon>Pseudomonadota</taxon>
        <taxon>Alphaproteobacteria</taxon>
        <taxon>Rhodospirillales</taxon>
        <taxon>Rhodospirillaceae</taxon>
        <taxon>Marinibaculum</taxon>
    </lineage>
</organism>
<dbReference type="Gene3D" id="2.40.128.270">
    <property type="match status" value="1"/>
</dbReference>
<dbReference type="RefSeq" id="WP_379906569.1">
    <property type="nucleotide sequence ID" value="NZ_JBHRTR010000054.1"/>
</dbReference>
<gene>
    <name evidence="3" type="ORF">ACFOGJ_27895</name>
</gene>
<evidence type="ECO:0000256" key="1">
    <source>
        <dbReference type="SAM" id="SignalP"/>
    </source>
</evidence>